<keyword evidence="2" id="KW-1185">Reference proteome</keyword>
<reference evidence="1" key="2">
    <citation type="submission" date="2020-11" db="EMBL/GenBank/DDBJ databases">
        <authorList>
            <person name="McCartney M.A."/>
            <person name="Auch B."/>
            <person name="Kono T."/>
            <person name="Mallez S."/>
            <person name="Becker A."/>
            <person name="Gohl D.M."/>
            <person name="Silverstein K.A.T."/>
            <person name="Koren S."/>
            <person name="Bechman K.B."/>
            <person name="Herman A."/>
            <person name="Abrahante J.E."/>
            <person name="Garbe J."/>
        </authorList>
    </citation>
    <scope>NUCLEOTIDE SEQUENCE</scope>
    <source>
        <strain evidence="1">Duluth1</strain>
        <tissue evidence="1">Whole animal</tissue>
    </source>
</reference>
<proteinExistence type="predicted"/>
<dbReference type="AlphaFoldDB" id="A0A9D4QRA8"/>
<accession>A0A9D4QRA8</accession>
<organism evidence="1 2">
    <name type="scientific">Dreissena polymorpha</name>
    <name type="common">Zebra mussel</name>
    <name type="synonym">Mytilus polymorpha</name>
    <dbReference type="NCBI Taxonomy" id="45954"/>
    <lineage>
        <taxon>Eukaryota</taxon>
        <taxon>Metazoa</taxon>
        <taxon>Spiralia</taxon>
        <taxon>Lophotrochozoa</taxon>
        <taxon>Mollusca</taxon>
        <taxon>Bivalvia</taxon>
        <taxon>Autobranchia</taxon>
        <taxon>Heteroconchia</taxon>
        <taxon>Euheterodonta</taxon>
        <taxon>Imparidentia</taxon>
        <taxon>Neoheterodontei</taxon>
        <taxon>Myida</taxon>
        <taxon>Dreissenoidea</taxon>
        <taxon>Dreissenidae</taxon>
        <taxon>Dreissena</taxon>
    </lineage>
</organism>
<sequence length="50" mass="5306">MCSQQPWCVTCAVNSLGASRVSSTAVVRHVLIQQSEDVECVVNSLGASRV</sequence>
<evidence type="ECO:0000313" key="1">
    <source>
        <dbReference type="EMBL" id="KAH3839430.1"/>
    </source>
</evidence>
<name>A0A9D4QRA8_DREPO</name>
<dbReference type="EMBL" id="JAIWYP010000004">
    <property type="protein sequence ID" value="KAH3839430.1"/>
    <property type="molecule type" value="Genomic_DNA"/>
</dbReference>
<gene>
    <name evidence="1" type="ORF">DPMN_112860</name>
</gene>
<comment type="caution">
    <text evidence="1">The sequence shown here is derived from an EMBL/GenBank/DDBJ whole genome shotgun (WGS) entry which is preliminary data.</text>
</comment>
<protein>
    <submittedName>
        <fullName evidence="1">Uncharacterized protein</fullName>
    </submittedName>
</protein>
<reference evidence="1" key="1">
    <citation type="journal article" date="2019" name="bioRxiv">
        <title>The Genome of the Zebra Mussel, Dreissena polymorpha: A Resource for Invasive Species Research.</title>
        <authorList>
            <person name="McCartney M.A."/>
            <person name="Auch B."/>
            <person name="Kono T."/>
            <person name="Mallez S."/>
            <person name="Zhang Y."/>
            <person name="Obille A."/>
            <person name="Becker A."/>
            <person name="Abrahante J.E."/>
            <person name="Garbe J."/>
            <person name="Badalamenti J.P."/>
            <person name="Herman A."/>
            <person name="Mangelson H."/>
            <person name="Liachko I."/>
            <person name="Sullivan S."/>
            <person name="Sone E.D."/>
            <person name="Koren S."/>
            <person name="Silverstein K.A.T."/>
            <person name="Beckman K.B."/>
            <person name="Gohl D.M."/>
        </authorList>
    </citation>
    <scope>NUCLEOTIDE SEQUENCE</scope>
    <source>
        <strain evidence="1">Duluth1</strain>
        <tissue evidence="1">Whole animal</tissue>
    </source>
</reference>
<dbReference type="Proteomes" id="UP000828390">
    <property type="component" value="Unassembled WGS sequence"/>
</dbReference>
<evidence type="ECO:0000313" key="2">
    <source>
        <dbReference type="Proteomes" id="UP000828390"/>
    </source>
</evidence>